<dbReference type="PANTHER" id="PTHR33490:SF1">
    <property type="entry name" value="SLL1233 PROTEIN"/>
    <property type="match status" value="1"/>
</dbReference>
<dbReference type="RefSeq" id="WP_354298266.1">
    <property type="nucleotide sequence ID" value="NZ_JBEPLU010000003.1"/>
</dbReference>
<evidence type="ECO:0000313" key="2">
    <source>
        <dbReference type="EMBL" id="MET3528328.1"/>
    </source>
</evidence>
<accession>A0ABV2EMV4</accession>
<dbReference type="InterPro" id="IPR038765">
    <property type="entry name" value="Papain-like_cys_pep_sf"/>
</dbReference>
<name>A0ABV2EMV4_9CAUL</name>
<dbReference type="Pfam" id="PF01841">
    <property type="entry name" value="Transglut_core"/>
    <property type="match status" value="1"/>
</dbReference>
<dbReference type="InterPro" id="IPR002931">
    <property type="entry name" value="Transglutaminase-like"/>
</dbReference>
<reference evidence="2 3" key="1">
    <citation type="submission" date="2024-06" db="EMBL/GenBank/DDBJ databases">
        <title>Genomic Encyclopedia of Type Strains, Phase IV (KMG-IV): sequencing the most valuable type-strain genomes for metagenomic binning, comparative biology and taxonomic classification.</title>
        <authorList>
            <person name="Goeker M."/>
        </authorList>
    </citation>
    <scope>NUCLEOTIDE SEQUENCE [LARGE SCALE GENOMIC DNA]</scope>
    <source>
        <strain evidence="2 3">DSM 17809</strain>
    </source>
</reference>
<organism evidence="2 3">
    <name type="scientific">Phenylobacterium koreense</name>
    <dbReference type="NCBI Taxonomy" id="266125"/>
    <lineage>
        <taxon>Bacteria</taxon>
        <taxon>Pseudomonadati</taxon>
        <taxon>Pseudomonadota</taxon>
        <taxon>Alphaproteobacteria</taxon>
        <taxon>Caulobacterales</taxon>
        <taxon>Caulobacteraceae</taxon>
        <taxon>Phenylobacterium</taxon>
    </lineage>
</organism>
<dbReference type="SUPFAM" id="SSF54001">
    <property type="entry name" value="Cysteine proteinases"/>
    <property type="match status" value="1"/>
</dbReference>
<evidence type="ECO:0000313" key="3">
    <source>
        <dbReference type="Proteomes" id="UP001549110"/>
    </source>
</evidence>
<keyword evidence="3" id="KW-1185">Reference proteome</keyword>
<comment type="caution">
    <text evidence="2">The sequence shown here is derived from an EMBL/GenBank/DDBJ whole genome shotgun (WGS) entry which is preliminary data.</text>
</comment>
<evidence type="ECO:0000259" key="1">
    <source>
        <dbReference type="SMART" id="SM00460"/>
    </source>
</evidence>
<feature type="domain" description="Transglutaminase-like" evidence="1">
    <location>
        <begin position="173"/>
        <end position="239"/>
    </location>
</feature>
<gene>
    <name evidence="2" type="ORF">ABID41_003467</name>
</gene>
<dbReference type="Proteomes" id="UP001549110">
    <property type="component" value="Unassembled WGS sequence"/>
</dbReference>
<dbReference type="EMBL" id="JBEPLU010000003">
    <property type="protein sequence ID" value="MET3528328.1"/>
    <property type="molecule type" value="Genomic_DNA"/>
</dbReference>
<dbReference type="Gene3D" id="3.10.620.30">
    <property type="match status" value="1"/>
</dbReference>
<sequence length="292" mass="32405">MTRLTIRHETRYTYERPVRFGEHRLLVRPRDSHATRIVQASLAFSPQGQTRWLYDALGNCVCVFCPEGEASELYIVSELVIERFMVPLAPPPIDDPRTTMPLVYRRPDRAVLDPFIDPASDDPEAVLLKWLRVQIGPPDETAQDFVVRLNSVIRAQFDYLARAQEGCQPPPETILKGQGTCRDFAWLMVEALRRLGFAARFVTGYLYASAAETRGAGATHAWCEVFLPGLGWTEFDPTNGLVASPELIPVATSRTPEGASPIRGVIFGDPGTSQLHVSVDVRPADAMQAAAE</sequence>
<proteinExistence type="predicted"/>
<dbReference type="SMART" id="SM00460">
    <property type="entry name" value="TGc"/>
    <property type="match status" value="1"/>
</dbReference>
<dbReference type="PANTHER" id="PTHR33490">
    <property type="entry name" value="BLR5614 PROTEIN-RELATED"/>
    <property type="match status" value="1"/>
</dbReference>
<dbReference type="Pfam" id="PF08379">
    <property type="entry name" value="Bact_transglu_N"/>
    <property type="match status" value="1"/>
</dbReference>
<dbReference type="InterPro" id="IPR013589">
    <property type="entry name" value="Bac_transglu_N"/>
</dbReference>
<protein>
    <submittedName>
        <fullName evidence="2">Transglutaminase-like putative cysteine protease</fullName>
    </submittedName>
</protein>